<dbReference type="GO" id="GO:0003677">
    <property type="term" value="F:DNA binding"/>
    <property type="evidence" value="ECO:0007669"/>
    <property type="project" value="InterPro"/>
</dbReference>
<dbReference type="GO" id="GO:0006313">
    <property type="term" value="P:DNA transposition"/>
    <property type="evidence" value="ECO:0007669"/>
    <property type="project" value="InterPro"/>
</dbReference>
<gene>
    <name evidence="2" type="ORF">SAMN05444581_11197</name>
</gene>
<dbReference type="AlphaFoldDB" id="A0A1I4AU05"/>
<organism evidence="2 3">
    <name type="scientific">Methylocapsa palsarum</name>
    <dbReference type="NCBI Taxonomy" id="1612308"/>
    <lineage>
        <taxon>Bacteria</taxon>
        <taxon>Pseudomonadati</taxon>
        <taxon>Pseudomonadota</taxon>
        <taxon>Alphaproteobacteria</taxon>
        <taxon>Hyphomicrobiales</taxon>
        <taxon>Beijerinckiaceae</taxon>
        <taxon>Methylocapsa</taxon>
    </lineage>
</organism>
<dbReference type="RefSeq" id="WP_244532304.1">
    <property type="nucleotide sequence ID" value="NZ_FOSN01000011.1"/>
</dbReference>
<dbReference type="InterPro" id="IPR003346">
    <property type="entry name" value="Transposase_20"/>
</dbReference>
<dbReference type="EMBL" id="FOSN01000011">
    <property type="protein sequence ID" value="SFK59351.1"/>
    <property type="molecule type" value="Genomic_DNA"/>
</dbReference>
<protein>
    <submittedName>
        <fullName evidence="2">Transposase</fullName>
    </submittedName>
</protein>
<evidence type="ECO:0000259" key="1">
    <source>
        <dbReference type="Pfam" id="PF02371"/>
    </source>
</evidence>
<accession>A0A1I4AU05</accession>
<reference evidence="2 3" key="1">
    <citation type="submission" date="2016-10" db="EMBL/GenBank/DDBJ databases">
        <authorList>
            <person name="de Groot N.N."/>
        </authorList>
    </citation>
    <scope>NUCLEOTIDE SEQUENCE [LARGE SCALE GENOMIC DNA]</scope>
    <source>
        <strain evidence="2 3">NE2</strain>
    </source>
</reference>
<sequence length="330" mass="36765">MRLRAASNGERLLVSYEAGYDGFWLARSLVADGIDCRVLDPASLQVNRRARRVKTDRIDVLMLLRALIAIDRGERHVCAIVNVPSIEEEDGRRSHRERQRLVRERTAHINRIKGLLFGQGIRGVEPARRKRIDFSLLRTGEGQPLADRLKAELEREYVRLDLIDTQLRAVEAERDTADTQDAAVEPIRNMLLQLRGIGSASAAILAREIFGRSFANRRQLGSCLGLTPSAYDSGSVTRCQGISKAGNSLARRVMIEVAWLWRKYQPASALAKWYDGRAAGQSPRIRRIMLIALARKLIVALWRYVEIGLIPEGAENGAPGKAGLSARAAA</sequence>
<dbReference type="NCBIfam" id="NF033542">
    <property type="entry name" value="transpos_IS110"/>
    <property type="match status" value="1"/>
</dbReference>
<feature type="domain" description="Transposase IS116/IS110/IS902 C-terminal" evidence="1">
    <location>
        <begin position="190"/>
        <end position="267"/>
    </location>
</feature>
<dbReference type="GO" id="GO:0004803">
    <property type="term" value="F:transposase activity"/>
    <property type="evidence" value="ECO:0007669"/>
    <property type="project" value="InterPro"/>
</dbReference>
<dbReference type="PANTHER" id="PTHR33055:SF3">
    <property type="entry name" value="PUTATIVE TRANSPOSASE FOR IS117-RELATED"/>
    <property type="match status" value="1"/>
</dbReference>
<dbReference type="InterPro" id="IPR047650">
    <property type="entry name" value="Transpos_IS110"/>
</dbReference>
<dbReference type="STRING" id="1612308.SAMN05444581_11197"/>
<dbReference type="Proteomes" id="UP000198755">
    <property type="component" value="Unassembled WGS sequence"/>
</dbReference>
<dbReference type="Pfam" id="PF02371">
    <property type="entry name" value="Transposase_20"/>
    <property type="match status" value="1"/>
</dbReference>
<evidence type="ECO:0000313" key="3">
    <source>
        <dbReference type="Proteomes" id="UP000198755"/>
    </source>
</evidence>
<keyword evidence="3" id="KW-1185">Reference proteome</keyword>
<dbReference type="PANTHER" id="PTHR33055">
    <property type="entry name" value="TRANSPOSASE FOR INSERTION SEQUENCE ELEMENT IS1111A"/>
    <property type="match status" value="1"/>
</dbReference>
<evidence type="ECO:0000313" key="2">
    <source>
        <dbReference type="EMBL" id="SFK59351.1"/>
    </source>
</evidence>
<proteinExistence type="predicted"/>
<name>A0A1I4AU05_9HYPH</name>